<feature type="non-terminal residue" evidence="4">
    <location>
        <position position="1"/>
    </location>
</feature>
<dbReference type="PANTHER" id="PTHR46549:SF1">
    <property type="entry name" value="MACPF DOMAIN-CONTAINING PROTEIN"/>
    <property type="match status" value="1"/>
</dbReference>
<evidence type="ECO:0000313" key="4">
    <source>
        <dbReference type="RefSeq" id="XP_006825062.1"/>
    </source>
</evidence>
<dbReference type="InterPro" id="IPR036861">
    <property type="entry name" value="Endochitinase-like_sf"/>
</dbReference>
<gene>
    <name evidence="4" type="primary">LOC102805753</name>
</gene>
<accession>A0ABM0MYH1</accession>
<name>A0ABM0MYH1_SACKO</name>
<organism evidence="3 4">
    <name type="scientific">Saccoglossus kowalevskii</name>
    <name type="common">Acorn worm</name>
    <dbReference type="NCBI Taxonomy" id="10224"/>
    <lineage>
        <taxon>Eukaryota</taxon>
        <taxon>Metazoa</taxon>
        <taxon>Hemichordata</taxon>
        <taxon>Enteropneusta</taxon>
        <taxon>Harrimaniidae</taxon>
        <taxon>Saccoglossus</taxon>
    </lineage>
</organism>
<keyword evidence="3" id="KW-1185">Reference proteome</keyword>
<dbReference type="SUPFAM" id="SSF57016">
    <property type="entry name" value="Plant lectins/antimicrobial peptides"/>
    <property type="match status" value="3"/>
</dbReference>
<dbReference type="GeneID" id="102805753"/>
<feature type="compositionally biased region" description="Basic and acidic residues" evidence="2">
    <location>
        <begin position="169"/>
        <end position="183"/>
    </location>
</feature>
<reference evidence="4" key="1">
    <citation type="submission" date="2025-08" db="UniProtKB">
        <authorList>
            <consortium name="RefSeq"/>
        </authorList>
    </citation>
    <scope>IDENTIFICATION</scope>
    <source>
        <tissue evidence="4">Testes</tissue>
    </source>
</reference>
<dbReference type="RefSeq" id="XP_006825062.1">
    <property type="nucleotide sequence ID" value="XM_006824999.1"/>
</dbReference>
<evidence type="ECO:0000313" key="3">
    <source>
        <dbReference type="Proteomes" id="UP000694865"/>
    </source>
</evidence>
<dbReference type="Gene3D" id="3.30.60.10">
    <property type="entry name" value="Endochitinase-like"/>
    <property type="match status" value="3"/>
</dbReference>
<dbReference type="Proteomes" id="UP000694865">
    <property type="component" value="Unplaced"/>
</dbReference>
<feature type="non-terminal residue" evidence="4">
    <location>
        <position position="193"/>
    </location>
</feature>
<feature type="region of interest" description="Disordered" evidence="2">
    <location>
        <begin position="169"/>
        <end position="193"/>
    </location>
</feature>
<evidence type="ECO:0000256" key="1">
    <source>
        <dbReference type="ARBA" id="ARBA00022669"/>
    </source>
</evidence>
<keyword evidence="1" id="KW-0147">Chitin-binding</keyword>
<proteinExistence type="predicted"/>
<dbReference type="PANTHER" id="PTHR46549">
    <property type="entry name" value="MACPF DOMAIN-CONTAINING PROTEIN"/>
    <property type="match status" value="1"/>
</dbReference>
<sequence>SFRSDLRCGAGYVAPNGADPAECDPNGEFPCCSPNNWCGNTADHCECSDCVNYATMSFRSDLRCGAGYVAPNGADPAECDPNGEFPCCSPNNWCGNTADHCECSDCVNYATMSFRSDLRCGAGYVAPNGADPAECDPNGEFPCCSPNNWCGNTADHCECSDCVNYATKDPSDTKPDVPSDDPCKAPGDATTPK</sequence>
<evidence type="ECO:0000256" key="2">
    <source>
        <dbReference type="SAM" id="MobiDB-lite"/>
    </source>
</evidence>
<protein>
    <submittedName>
        <fullName evidence="4">Chitin-binding lectin 1-like</fullName>
    </submittedName>
</protein>